<dbReference type="EMBL" id="CP046052">
    <property type="protein sequence ID" value="QGM46261.1"/>
    <property type="molecule type" value="Genomic_DNA"/>
</dbReference>
<keyword evidence="3" id="KW-0815">Transposition</keyword>
<evidence type="ECO:0000256" key="3">
    <source>
        <dbReference type="ARBA" id="ARBA00022578"/>
    </source>
</evidence>
<accession>A0A6B8KH02</accession>
<keyword evidence="5" id="KW-0233">DNA recombination</keyword>
<dbReference type="OrthoDB" id="165209at2"/>
<evidence type="ECO:0008006" key="8">
    <source>
        <dbReference type="Google" id="ProtNLM"/>
    </source>
</evidence>
<organism evidence="6 7">
    <name type="scientific">Methylocystis heyeri</name>
    <dbReference type="NCBI Taxonomy" id="391905"/>
    <lineage>
        <taxon>Bacteria</taxon>
        <taxon>Pseudomonadati</taxon>
        <taxon>Pseudomonadota</taxon>
        <taxon>Alphaproteobacteria</taxon>
        <taxon>Hyphomicrobiales</taxon>
        <taxon>Methylocystaceae</taxon>
        <taxon>Methylocystis</taxon>
    </lineage>
</organism>
<dbReference type="GO" id="GO:0004803">
    <property type="term" value="F:transposase activity"/>
    <property type="evidence" value="ECO:0007669"/>
    <property type="project" value="InterPro"/>
</dbReference>
<dbReference type="InterPro" id="IPR001207">
    <property type="entry name" value="Transposase_mutator"/>
</dbReference>
<comment type="function">
    <text evidence="1">Required for the transposition of the insertion element.</text>
</comment>
<keyword evidence="4" id="KW-0238">DNA-binding</keyword>
<evidence type="ECO:0000256" key="1">
    <source>
        <dbReference type="ARBA" id="ARBA00002190"/>
    </source>
</evidence>
<evidence type="ECO:0000256" key="5">
    <source>
        <dbReference type="ARBA" id="ARBA00023172"/>
    </source>
</evidence>
<evidence type="ECO:0000313" key="6">
    <source>
        <dbReference type="EMBL" id="QGM46261.1"/>
    </source>
</evidence>
<comment type="similarity">
    <text evidence="2">Belongs to the transposase mutator family.</text>
</comment>
<keyword evidence="7" id="KW-1185">Reference proteome</keyword>
<evidence type="ECO:0000256" key="4">
    <source>
        <dbReference type="ARBA" id="ARBA00023125"/>
    </source>
</evidence>
<dbReference type="GO" id="GO:0003677">
    <property type="term" value="F:DNA binding"/>
    <property type="evidence" value="ECO:0007669"/>
    <property type="project" value="UniProtKB-KW"/>
</dbReference>
<reference evidence="6 7" key="1">
    <citation type="submission" date="2019-11" db="EMBL/GenBank/DDBJ databases">
        <title>The genome sequence of Methylocystis heyeri.</title>
        <authorList>
            <person name="Oshkin I.Y."/>
            <person name="Miroshnikov K."/>
            <person name="Dedysh S.N."/>
        </authorList>
    </citation>
    <scope>NUCLEOTIDE SEQUENCE [LARGE SCALE GENOMIC DNA]</scope>
    <source>
        <strain evidence="6 7">H2</strain>
    </source>
</reference>
<dbReference type="GO" id="GO:0006313">
    <property type="term" value="P:DNA transposition"/>
    <property type="evidence" value="ECO:0007669"/>
    <property type="project" value="InterPro"/>
</dbReference>
<evidence type="ECO:0000313" key="7">
    <source>
        <dbReference type="Proteomes" id="UP000309061"/>
    </source>
</evidence>
<dbReference type="Pfam" id="PF00872">
    <property type="entry name" value="Transposase_mut"/>
    <property type="match status" value="1"/>
</dbReference>
<gene>
    <name evidence="6" type="ORF">H2LOC_011440</name>
</gene>
<protein>
    <recommendedName>
        <fullName evidence="8">Transposase</fullName>
    </recommendedName>
</protein>
<sequence length="78" mass="8923">MWGNLSIWQLLQKIASRSLIRKSCVVRQLDHWSKIYSTTGLERPNGEVKRRTEVVGIFSKEDVVKGLVGAILLEQIDE</sequence>
<evidence type="ECO:0000256" key="2">
    <source>
        <dbReference type="ARBA" id="ARBA00010961"/>
    </source>
</evidence>
<dbReference type="Proteomes" id="UP000309061">
    <property type="component" value="Chromosome"/>
</dbReference>
<dbReference type="KEGG" id="mhey:H2LOC_011440"/>
<dbReference type="AlphaFoldDB" id="A0A6B8KH02"/>
<name>A0A6B8KH02_9HYPH</name>
<proteinExistence type="inferred from homology"/>